<organism evidence="1 2">
    <name type="scientific">Tuber melanosporum (strain Mel28)</name>
    <name type="common">Perigord black truffle</name>
    <dbReference type="NCBI Taxonomy" id="656061"/>
    <lineage>
        <taxon>Eukaryota</taxon>
        <taxon>Fungi</taxon>
        <taxon>Dikarya</taxon>
        <taxon>Ascomycota</taxon>
        <taxon>Pezizomycotina</taxon>
        <taxon>Pezizomycetes</taxon>
        <taxon>Pezizales</taxon>
        <taxon>Tuberaceae</taxon>
        <taxon>Tuber</taxon>
    </lineage>
</organism>
<keyword evidence="2" id="KW-1185">Reference proteome</keyword>
<dbReference type="EMBL" id="FN430027">
    <property type="protein sequence ID" value="CAZ80463.1"/>
    <property type="molecule type" value="Genomic_DNA"/>
</dbReference>
<dbReference type="GeneID" id="9188488"/>
<reference evidence="1 2" key="1">
    <citation type="journal article" date="2010" name="Nature">
        <title>Perigord black truffle genome uncovers evolutionary origins and mechanisms of symbiosis.</title>
        <authorList>
            <person name="Martin F."/>
            <person name="Kohler A."/>
            <person name="Murat C."/>
            <person name="Balestrini R."/>
            <person name="Coutinho P.M."/>
            <person name="Jaillon O."/>
            <person name="Montanini B."/>
            <person name="Morin E."/>
            <person name="Noel B."/>
            <person name="Percudani R."/>
            <person name="Porcel B."/>
            <person name="Rubini A."/>
            <person name="Amicucci A."/>
            <person name="Amselem J."/>
            <person name="Anthouard V."/>
            <person name="Arcioni S."/>
            <person name="Artiguenave F."/>
            <person name="Aury J.M."/>
            <person name="Ballario P."/>
            <person name="Bolchi A."/>
            <person name="Brenna A."/>
            <person name="Brun A."/>
            <person name="Buee M."/>
            <person name="Cantarel B."/>
            <person name="Chevalier G."/>
            <person name="Couloux A."/>
            <person name="Da Silva C."/>
            <person name="Denoeud F."/>
            <person name="Duplessis S."/>
            <person name="Ghignone S."/>
            <person name="Hilselberger B."/>
            <person name="Iotti M."/>
            <person name="Marcais B."/>
            <person name="Mello A."/>
            <person name="Miranda M."/>
            <person name="Pacioni G."/>
            <person name="Quesneville H."/>
            <person name="Riccioni C."/>
            <person name="Ruotolo R."/>
            <person name="Splivallo R."/>
            <person name="Stocchi V."/>
            <person name="Tisserant E."/>
            <person name="Viscomi A.R."/>
            <person name="Zambonelli A."/>
            <person name="Zampieri E."/>
            <person name="Henrissat B."/>
            <person name="Lebrun M.H."/>
            <person name="Paolocci F."/>
            <person name="Bonfante P."/>
            <person name="Ottonello S."/>
            <person name="Wincker P."/>
        </authorList>
    </citation>
    <scope>NUCLEOTIDE SEQUENCE [LARGE SCALE GENOMIC DNA]</scope>
    <source>
        <strain evidence="1 2">Mel28</strain>
    </source>
</reference>
<dbReference type="InParanoid" id="D5G7H0"/>
<proteinExistence type="predicted"/>
<dbReference type="Proteomes" id="UP000006911">
    <property type="component" value="Unassembled WGS sequence"/>
</dbReference>
<protein>
    <submittedName>
        <fullName evidence="1">(Perigord truffle) hypothetical protein</fullName>
    </submittedName>
</protein>
<dbReference type="AlphaFoldDB" id="D5G7H0"/>
<dbReference type="KEGG" id="tml:GSTUM_00002460001"/>
<accession>D5G7H0</accession>
<gene>
    <name evidence="1" type="ORF">GSTUM_00002460001</name>
</gene>
<evidence type="ECO:0000313" key="2">
    <source>
        <dbReference type="Proteomes" id="UP000006911"/>
    </source>
</evidence>
<sequence length="69" mass="7750">MVGISIIPYRQVLCLFFFSLSPSFPPSPSQQQSFPPPNWFLPQIYQLFSPIANSCSGIFLSVLLRNTSP</sequence>
<name>D5G7H0_TUBMM</name>
<dbReference type="RefSeq" id="XP_002836272.1">
    <property type="nucleotide sequence ID" value="XM_002836226.1"/>
</dbReference>
<evidence type="ECO:0000313" key="1">
    <source>
        <dbReference type="EMBL" id="CAZ80463.1"/>
    </source>
</evidence>
<dbReference type="HOGENOM" id="CLU_2777728_0_0_1"/>